<evidence type="ECO:0000313" key="3">
    <source>
        <dbReference type="Proteomes" id="UP000324133"/>
    </source>
</evidence>
<organism evidence="2 3">
    <name type="scientific">Rufibacter hautae</name>
    <dbReference type="NCBI Taxonomy" id="2595005"/>
    <lineage>
        <taxon>Bacteria</taxon>
        <taxon>Pseudomonadati</taxon>
        <taxon>Bacteroidota</taxon>
        <taxon>Cytophagia</taxon>
        <taxon>Cytophagales</taxon>
        <taxon>Hymenobacteraceae</taxon>
        <taxon>Rufibacter</taxon>
    </lineage>
</organism>
<accession>A0A5B6THD1</accession>
<dbReference type="RefSeq" id="WP_149089720.1">
    <property type="nucleotide sequence ID" value="NZ_VKKY01000001.1"/>
</dbReference>
<evidence type="ECO:0000313" key="2">
    <source>
        <dbReference type="EMBL" id="KAA3440082.1"/>
    </source>
</evidence>
<gene>
    <name evidence="2" type="ORF">FOA19_05280</name>
</gene>
<protein>
    <recommendedName>
        <fullName evidence="4">Lipoprotein</fullName>
    </recommendedName>
</protein>
<dbReference type="EMBL" id="VKKY01000001">
    <property type="protein sequence ID" value="KAA3440082.1"/>
    <property type="molecule type" value="Genomic_DNA"/>
</dbReference>
<evidence type="ECO:0008006" key="4">
    <source>
        <dbReference type="Google" id="ProtNLM"/>
    </source>
</evidence>
<dbReference type="PROSITE" id="PS51257">
    <property type="entry name" value="PROKAR_LIPOPROTEIN"/>
    <property type="match status" value="1"/>
</dbReference>
<reference evidence="2 3" key="1">
    <citation type="submission" date="2019-07" db="EMBL/GenBank/DDBJ databases">
        <title>Rufibacter sp. nov., isolated from lake sediment.</title>
        <authorList>
            <person name="Qu J.-H."/>
        </authorList>
    </citation>
    <scope>NUCLEOTIDE SEQUENCE [LARGE SCALE GENOMIC DNA]</scope>
    <source>
        <strain evidence="2 3">NBS58-1</strain>
    </source>
</reference>
<feature type="chain" id="PRO_5022735904" description="Lipoprotein" evidence="1">
    <location>
        <begin position="21"/>
        <end position="192"/>
    </location>
</feature>
<dbReference type="AlphaFoldDB" id="A0A5B6THD1"/>
<keyword evidence="3" id="KW-1185">Reference proteome</keyword>
<keyword evidence="1" id="KW-0732">Signal</keyword>
<name>A0A5B6THD1_9BACT</name>
<evidence type="ECO:0000256" key="1">
    <source>
        <dbReference type="SAM" id="SignalP"/>
    </source>
</evidence>
<comment type="caution">
    <text evidence="2">The sequence shown here is derived from an EMBL/GenBank/DDBJ whole genome shotgun (WGS) entry which is preliminary data.</text>
</comment>
<feature type="signal peptide" evidence="1">
    <location>
        <begin position="1"/>
        <end position="20"/>
    </location>
</feature>
<sequence length="192" mass="21802">MQKALLLLMCICMGLSGCKAINAPAYLSCHDVSKDTGKNVSRTLDELWDNYPEVRVDAHTLKAFVTAGYKFLDEEDALLVVGDSIDQETEASLAKKYFKSQDTTFNGAVNYYRIVKGTSAQRLYVIKSRDCLTVSDQQTQIFSPKHCSFCLMSTMELPITKNAKWKTFFDLTPEERKKVREDFELDILAKIK</sequence>
<dbReference type="Proteomes" id="UP000324133">
    <property type="component" value="Unassembled WGS sequence"/>
</dbReference>
<proteinExistence type="predicted"/>